<dbReference type="PANTHER" id="PTHR14796:SF3">
    <property type="entry name" value="NEURENSIN 1-LIKE-RELATED"/>
    <property type="match status" value="1"/>
</dbReference>
<sequence length="194" mass="20900">MASCQELCGSDRPEQGAAGALSGDHGEGFGVRSYLHQFYEECTGSAWESEHTLQMQRARSRWRSIVWKACFSVGAVLSLCGLSVLLVGFLTSPRLESFGQEDLLFVDGRAVRFNQALEGCKLAGAVLISVGTAGVVLGLMMGYCVQRGASKEGEYLWGFAEQPTGQTHTHTPGGDGTVPITLSRVQNVQPRTLR</sequence>
<dbReference type="STRING" id="623744.A0A553QV86"/>
<evidence type="ECO:0000313" key="3">
    <source>
        <dbReference type="EMBL" id="TRY93870.1"/>
    </source>
</evidence>
<dbReference type="PANTHER" id="PTHR14796">
    <property type="entry name" value="NEURENSIN 1-RELATED"/>
    <property type="match status" value="1"/>
</dbReference>
<evidence type="ECO:0000256" key="2">
    <source>
        <dbReference type="SAM" id="Phobius"/>
    </source>
</evidence>
<keyword evidence="2" id="KW-0812">Transmembrane</keyword>
<feature type="transmembrane region" description="Helical" evidence="2">
    <location>
        <begin position="65"/>
        <end position="90"/>
    </location>
</feature>
<dbReference type="AlphaFoldDB" id="A0A553QV86"/>
<evidence type="ECO:0008006" key="5">
    <source>
        <dbReference type="Google" id="ProtNLM"/>
    </source>
</evidence>
<dbReference type="GO" id="GO:0030133">
    <property type="term" value="C:transport vesicle"/>
    <property type="evidence" value="ECO:0007669"/>
    <property type="project" value="InterPro"/>
</dbReference>
<dbReference type="OrthoDB" id="5979667at2759"/>
<gene>
    <name evidence="3" type="ORF">DNTS_023781</name>
</gene>
<evidence type="ECO:0000313" key="4">
    <source>
        <dbReference type="Proteomes" id="UP000316079"/>
    </source>
</evidence>
<keyword evidence="2" id="KW-1133">Transmembrane helix</keyword>
<keyword evidence="2" id="KW-0472">Membrane</keyword>
<keyword evidence="4" id="KW-1185">Reference proteome</keyword>
<dbReference type="EMBL" id="SRMA01025492">
    <property type="protein sequence ID" value="TRY93870.1"/>
    <property type="molecule type" value="Genomic_DNA"/>
</dbReference>
<dbReference type="Proteomes" id="UP000316079">
    <property type="component" value="Unassembled WGS sequence"/>
</dbReference>
<evidence type="ECO:0000256" key="1">
    <source>
        <dbReference type="SAM" id="MobiDB-lite"/>
    </source>
</evidence>
<dbReference type="InterPro" id="IPR024883">
    <property type="entry name" value="Neurensin"/>
</dbReference>
<organism evidence="3 4">
    <name type="scientific">Danionella cerebrum</name>
    <dbReference type="NCBI Taxonomy" id="2873325"/>
    <lineage>
        <taxon>Eukaryota</taxon>
        <taxon>Metazoa</taxon>
        <taxon>Chordata</taxon>
        <taxon>Craniata</taxon>
        <taxon>Vertebrata</taxon>
        <taxon>Euteleostomi</taxon>
        <taxon>Actinopterygii</taxon>
        <taxon>Neopterygii</taxon>
        <taxon>Teleostei</taxon>
        <taxon>Ostariophysi</taxon>
        <taxon>Cypriniformes</taxon>
        <taxon>Danionidae</taxon>
        <taxon>Danioninae</taxon>
        <taxon>Danionella</taxon>
    </lineage>
</organism>
<name>A0A553QV86_9TELE</name>
<comment type="caution">
    <text evidence="3">The sequence shown here is derived from an EMBL/GenBank/DDBJ whole genome shotgun (WGS) entry which is preliminary data.</text>
</comment>
<dbReference type="Pfam" id="PF14927">
    <property type="entry name" value="Neurensin"/>
    <property type="match status" value="1"/>
</dbReference>
<reference evidence="3 4" key="1">
    <citation type="journal article" date="2019" name="Sci. Data">
        <title>Hybrid genome assembly and annotation of Danionella translucida.</title>
        <authorList>
            <person name="Kadobianskyi M."/>
            <person name="Schulze L."/>
            <person name="Schuelke M."/>
            <person name="Judkewitz B."/>
        </authorList>
    </citation>
    <scope>NUCLEOTIDE SEQUENCE [LARGE SCALE GENOMIC DNA]</scope>
    <source>
        <strain evidence="3 4">Bolton</strain>
    </source>
</reference>
<dbReference type="GO" id="GO:0007399">
    <property type="term" value="P:nervous system development"/>
    <property type="evidence" value="ECO:0007669"/>
    <property type="project" value="TreeGrafter"/>
</dbReference>
<dbReference type="GO" id="GO:0043025">
    <property type="term" value="C:neuronal cell body"/>
    <property type="evidence" value="ECO:0007669"/>
    <property type="project" value="TreeGrafter"/>
</dbReference>
<dbReference type="GO" id="GO:0043005">
    <property type="term" value="C:neuron projection"/>
    <property type="evidence" value="ECO:0007669"/>
    <property type="project" value="TreeGrafter"/>
</dbReference>
<accession>A0A553QV86</accession>
<feature type="region of interest" description="Disordered" evidence="1">
    <location>
        <begin position="1"/>
        <end position="22"/>
    </location>
</feature>
<feature type="transmembrane region" description="Helical" evidence="2">
    <location>
        <begin position="122"/>
        <end position="145"/>
    </location>
</feature>
<proteinExistence type="predicted"/>
<protein>
    <recommendedName>
        <fullName evidence="5">Neurensin-1</fullName>
    </recommendedName>
</protein>